<sequence>PTPKPTSPSKSSSSVLVTAPEASTPKSTLTSKPTNPTPALKSAFISSHLNPNAITSTTSTSSSGGFSTTSLFGQPTQKTSVFGQPTQTTSLFGQSSQKTSVFGQPTQTTSLFGQSSQKTSVFG</sequence>
<feature type="non-terminal residue" evidence="2">
    <location>
        <position position="1"/>
    </location>
</feature>
<gene>
    <name evidence="2" type="ORF">g.1038</name>
</gene>
<feature type="region of interest" description="Disordered" evidence="1">
    <location>
        <begin position="1"/>
        <end position="123"/>
    </location>
</feature>
<organism evidence="2">
    <name type="scientific">Graphocephala atropunctata</name>
    <dbReference type="NCBI Taxonomy" id="36148"/>
    <lineage>
        <taxon>Eukaryota</taxon>
        <taxon>Metazoa</taxon>
        <taxon>Ecdysozoa</taxon>
        <taxon>Arthropoda</taxon>
        <taxon>Hexapoda</taxon>
        <taxon>Insecta</taxon>
        <taxon>Pterygota</taxon>
        <taxon>Neoptera</taxon>
        <taxon>Paraneoptera</taxon>
        <taxon>Hemiptera</taxon>
        <taxon>Auchenorrhyncha</taxon>
        <taxon>Membracoidea</taxon>
        <taxon>Cicadellidae</taxon>
        <taxon>Cicadellinae</taxon>
        <taxon>Cicadellini</taxon>
        <taxon>Graphocephala</taxon>
    </lineage>
</organism>
<name>A0A1B6MKL6_9HEMI</name>
<reference evidence="2" key="1">
    <citation type="submission" date="2015-11" db="EMBL/GenBank/DDBJ databases">
        <title>De novo transcriptome assembly of four potential Pierce s Disease insect vectors from Arizona vineyards.</title>
        <authorList>
            <person name="Tassone E.E."/>
        </authorList>
    </citation>
    <scope>NUCLEOTIDE SEQUENCE</scope>
</reference>
<dbReference type="EMBL" id="GEBQ01003501">
    <property type="protein sequence ID" value="JAT36476.1"/>
    <property type="molecule type" value="Transcribed_RNA"/>
</dbReference>
<feature type="compositionally biased region" description="Low complexity" evidence="1">
    <location>
        <begin position="23"/>
        <end position="38"/>
    </location>
</feature>
<proteinExistence type="predicted"/>
<feature type="compositionally biased region" description="Polar residues" evidence="1">
    <location>
        <begin position="44"/>
        <end position="54"/>
    </location>
</feature>
<evidence type="ECO:0000313" key="2">
    <source>
        <dbReference type="EMBL" id="JAT36476.1"/>
    </source>
</evidence>
<accession>A0A1B6MKL6</accession>
<feature type="compositionally biased region" description="Low complexity" evidence="1">
    <location>
        <begin position="55"/>
        <end position="70"/>
    </location>
</feature>
<feature type="non-terminal residue" evidence="2">
    <location>
        <position position="123"/>
    </location>
</feature>
<dbReference type="AlphaFoldDB" id="A0A1B6MKL6"/>
<feature type="compositionally biased region" description="Polar residues" evidence="1">
    <location>
        <begin position="71"/>
        <end position="123"/>
    </location>
</feature>
<evidence type="ECO:0000256" key="1">
    <source>
        <dbReference type="SAM" id="MobiDB-lite"/>
    </source>
</evidence>
<protein>
    <submittedName>
        <fullName evidence="2">Uncharacterized protein</fullName>
    </submittedName>
</protein>